<name>A0ACB9YPH7_9PEZI</name>
<comment type="caution">
    <text evidence="1">The sequence shown here is derived from an EMBL/GenBank/DDBJ whole genome shotgun (WGS) entry which is preliminary data.</text>
</comment>
<accession>A0ACB9YPH7</accession>
<dbReference type="Proteomes" id="UP001497700">
    <property type="component" value="Unassembled WGS sequence"/>
</dbReference>
<gene>
    <name evidence="1" type="ORF">F4820DRAFT_71652</name>
</gene>
<organism evidence="1 2">
    <name type="scientific">Hypoxylon rubiginosum</name>
    <dbReference type="NCBI Taxonomy" id="110542"/>
    <lineage>
        <taxon>Eukaryota</taxon>
        <taxon>Fungi</taxon>
        <taxon>Dikarya</taxon>
        <taxon>Ascomycota</taxon>
        <taxon>Pezizomycotina</taxon>
        <taxon>Sordariomycetes</taxon>
        <taxon>Xylariomycetidae</taxon>
        <taxon>Xylariales</taxon>
        <taxon>Hypoxylaceae</taxon>
        <taxon>Hypoxylon</taxon>
    </lineage>
</organism>
<keyword evidence="2" id="KW-1185">Reference proteome</keyword>
<evidence type="ECO:0000313" key="2">
    <source>
        <dbReference type="Proteomes" id="UP001497700"/>
    </source>
</evidence>
<sequence>MYRFREICLVCLPIWCTAHFGSPSSTPAFFSLPPSTLSYPILSYPTTPSSTDLLACRAFSKNVRPVIFLVPFARPPCNPSAQVSIRLSSIRGDKTTLVVFPFWRADFRSTPLPISAAAVSRQGTGLPPSITTSGTLT</sequence>
<protein>
    <submittedName>
        <fullName evidence="1">Uncharacterized protein</fullName>
    </submittedName>
</protein>
<reference evidence="1 2" key="1">
    <citation type="journal article" date="2022" name="New Phytol.">
        <title>Ecological generalism drives hyperdiversity of secondary metabolite gene clusters in xylarialean endophytes.</title>
        <authorList>
            <person name="Franco M.E.E."/>
            <person name="Wisecaver J.H."/>
            <person name="Arnold A.E."/>
            <person name="Ju Y.M."/>
            <person name="Slot J.C."/>
            <person name="Ahrendt S."/>
            <person name="Moore L.P."/>
            <person name="Eastman K.E."/>
            <person name="Scott K."/>
            <person name="Konkel Z."/>
            <person name="Mondo S.J."/>
            <person name="Kuo A."/>
            <person name="Hayes R.D."/>
            <person name="Haridas S."/>
            <person name="Andreopoulos B."/>
            <person name="Riley R."/>
            <person name="LaButti K."/>
            <person name="Pangilinan J."/>
            <person name="Lipzen A."/>
            <person name="Amirebrahimi M."/>
            <person name="Yan J."/>
            <person name="Adam C."/>
            <person name="Keymanesh K."/>
            <person name="Ng V."/>
            <person name="Louie K."/>
            <person name="Northen T."/>
            <person name="Drula E."/>
            <person name="Henrissat B."/>
            <person name="Hsieh H.M."/>
            <person name="Youens-Clark K."/>
            <person name="Lutzoni F."/>
            <person name="Miadlikowska J."/>
            <person name="Eastwood D.C."/>
            <person name="Hamelin R.C."/>
            <person name="Grigoriev I.V."/>
            <person name="U'Ren J.M."/>
        </authorList>
    </citation>
    <scope>NUCLEOTIDE SEQUENCE [LARGE SCALE GENOMIC DNA]</scope>
    <source>
        <strain evidence="1 2">CBS 119005</strain>
    </source>
</reference>
<proteinExistence type="predicted"/>
<dbReference type="EMBL" id="MU393556">
    <property type="protein sequence ID" value="KAI4861307.1"/>
    <property type="molecule type" value="Genomic_DNA"/>
</dbReference>
<evidence type="ECO:0000313" key="1">
    <source>
        <dbReference type="EMBL" id="KAI4861307.1"/>
    </source>
</evidence>